<comment type="caution">
    <text evidence="2">The sequence shown here is derived from an EMBL/GenBank/DDBJ whole genome shotgun (WGS) entry which is preliminary data.</text>
</comment>
<accession>A0A3E0L8L5</accession>
<keyword evidence="1" id="KW-1133">Transmembrane helix</keyword>
<protein>
    <submittedName>
        <fullName evidence="2">Uncharacterized protein</fullName>
    </submittedName>
</protein>
<sequence length="74" mass="7658">MKIIKYLAWAWVIIIGGLMITPGGVLCIVCGVPIDAVGFIGYPAITFLGIGSITLGVVGLITSVLEVTQGKVAR</sequence>
<gene>
    <name evidence="2" type="ORF">DWQ54_11640</name>
</gene>
<organism evidence="2 3">
    <name type="scientific">Microcystis flos-aquae TF09</name>
    <dbReference type="NCBI Taxonomy" id="2060473"/>
    <lineage>
        <taxon>Bacteria</taxon>
        <taxon>Bacillati</taxon>
        <taxon>Cyanobacteriota</taxon>
        <taxon>Cyanophyceae</taxon>
        <taxon>Oscillatoriophycideae</taxon>
        <taxon>Chroococcales</taxon>
        <taxon>Microcystaceae</taxon>
        <taxon>Microcystis</taxon>
    </lineage>
</organism>
<proteinExistence type="predicted"/>
<keyword evidence="1" id="KW-0472">Membrane</keyword>
<reference evidence="2 3" key="1">
    <citation type="submission" date="2017-10" db="EMBL/GenBank/DDBJ databases">
        <title>A large-scale comparative metagenomic study reveals the eutrophication-driven functional interactions in six Microcystis-epibionts communities.</title>
        <authorList>
            <person name="Li Q."/>
            <person name="Lin F."/>
        </authorList>
    </citation>
    <scope>NUCLEOTIDE SEQUENCE [LARGE SCALE GENOMIC DNA]</scope>
    <source>
        <strain evidence="2">TF09</strain>
    </source>
</reference>
<evidence type="ECO:0000313" key="2">
    <source>
        <dbReference type="EMBL" id="REJ43462.1"/>
    </source>
</evidence>
<dbReference type="Proteomes" id="UP000256873">
    <property type="component" value="Unassembled WGS sequence"/>
</dbReference>
<evidence type="ECO:0000256" key="1">
    <source>
        <dbReference type="SAM" id="Phobius"/>
    </source>
</evidence>
<dbReference type="AlphaFoldDB" id="A0A3E0L8L5"/>
<dbReference type="EMBL" id="QQWC01000002">
    <property type="protein sequence ID" value="REJ43462.1"/>
    <property type="molecule type" value="Genomic_DNA"/>
</dbReference>
<keyword evidence="1" id="KW-0812">Transmembrane</keyword>
<feature type="transmembrane region" description="Helical" evidence="1">
    <location>
        <begin position="7"/>
        <end position="34"/>
    </location>
</feature>
<name>A0A3E0L8L5_9CHRO</name>
<evidence type="ECO:0000313" key="3">
    <source>
        <dbReference type="Proteomes" id="UP000256873"/>
    </source>
</evidence>
<feature type="transmembrane region" description="Helical" evidence="1">
    <location>
        <begin position="40"/>
        <end position="65"/>
    </location>
</feature>